<organism evidence="2 3">
    <name type="scientific">Aquisphaera giovannonii</name>
    <dbReference type="NCBI Taxonomy" id="406548"/>
    <lineage>
        <taxon>Bacteria</taxon>
        <taxon>Pseudomonadati</taxon>
        <taxon>Planctomycetota</taxon>
        <taxon>Planctomycetia</taxon>
        <taxon>Isosphaerales</taxon>
        <taxon>Isosphaeraceae</taxon>
        <taxon>Aquisphaera</taxon>
    </lineage>
</organism>
<protein>
    <submittedName>
        <fullName evidence="2">Uncharacterized protein</fullName>
    </submittedName>
</protein>
<gene>
    <name evidence="2" type="ORF">OJF2_78000</name>
</gene>
<dbReference type="AlphaFoldDB" id="A0A5B9WEW7"/>
<sequence>MCHFLSGSLEDFPAAFEPDAPALRGDMPNDTDIEPVIFRAEVVERCGGEREEEKEHRTFRVPGSGWMLMRCFDPRGISLDGKRPEDLPAFEAMAEAVGAWPVGRRYRRVRPRRRLRRGRAGTGVAAGAARAAAGRRAVAAVRTPRGVSCYPGGCEPHASRREARGRRRHAIRRGRDRGAPGTGTARSARRAPRAGGRWDVRLLQEGAGWLDRRPA</sequence>
<evidence type="ECO:0000256" key="1">
    <source>
        <dbReference type="SAM" id="MobiDB-lite"/>
    </source>
</evidence>
<reference evidence="2 3" key="1">
    <citation type="submission" date="2019-08" db="EMBL/GenBank/DDBJ databases">
        <title>Deep-cultivation of Planctomycetes and their phenomic and genomic characterization uncovers novel biology.</title>
        <authorList>
            <person name="Wiegand S."/>
            <person name="Jogler M."/>
            <person name="Boedeker C."/>
            <person name="Pinto D."/>
            <person name="Vollmers J."/>
            <person name="Rivas-Marin E."/>
            <person name="Kohn T."/>
            <person name="Peeters S.H."/>
            <person name="Heuer A."/>
            <person name="Rast P."/>
            <person name="Oberbeckmann S."/>
            <person name="Bunk B."/>
            <person name="Jeske O."/>
            <person name="Meyerdierks A."/>
            <person name="Storesund J.E."/>
            <person name="Kallscheuer N."/>
            <person name="Luecker S."/>
            <person name="Lage O.M."/>
            <person name="Pohl T."/>
            <person name="Merkel B.J."/>
            <person name="Hornburger P."/>
            <person name="Mueller R.-W."/>
            <person name="Bruemmer F."/>
            <person name="Labrenz M."/>
            <person name="Spormann A.M."/>
            <person name="Op den Camp H."/>
            <person name="Overmann J."/>
            <person name="Amann R."/>
            <person name="Jetten M.S.M."/>
            <person name="Mascher T."/>
            <person name="Medema M.H."/>
            <person name="Devos D.P."/>
            <person name="Kaster A.-K."/>
            <person name="Ovreas L."/>
            <person name="Rohde M."/>
            <person name="Galperin M.Y."/>
            <person name="Jogler C."/>
        </authorList>
    </citation>
    <scope>NUCLEOTIDE SEQUENCE [LARGE SCALE GENOMIC DNA]</scope>
    <source>
        <strain evidence="2 3">OJF2</strain>
    </source>
</reference>
<feature type="compositionally biased region" description="Basic residues" evidence="1">
    <location>
        <begin position="163"/>
        <end position="175"/>
    </location>
</feature>
<name>A0A5B9WEW7_9BACT</name>
<keyword evidence="3" id="KW-1185">Reference proteome</keyword>
<proteinExistence type="predicted"/>
<dbReference type="EMBL" id="CP042997">
    <property type="protein sequence ID" value="QEH39188.1"/>
    <property type="molecule type" value="Genomic_DNA"/>
</dbReference>
<evidence type="ECO:0000313" key="2">
    <source>
        <dbReference type="EMBL" id="QEH39188.1"/>
    </source>
</evidence>
<feature type="region of interest" description="Disordered" evidence="1">
    <location>
        <begin position="157"/>
        <end position="196"/>
    </location>
</feature>
<accession>A0A5B9WEW7</accession>
<evidence type="ECO:0000313" key="3">
    <source>
        <dbReference type="Proteomes" id="UP000324233"/>
    </source>
</evidence>
<dbReference type="Proteomes" id="UP000324233">
    <property type="component" value="Chromosome"/>
</dbReference>
<dbReference type="KEGG" id="agv:OJF2_78000"/>